<name>A0A0E0FKY2_ORYNI</name>
<evidence type="ECO:0000313" key="1">
    <source>
        <dbReference type="EnsemblPlants" id="ONIVA01G15910.1"/>
    </source>
</evidence>
<accession>A0A0E0FKY2</accession>
<dbReference type="Gramene" id="ONIVA01G15910.1">
    <property type="protein sequence ID" value="ONIVA01G15910.1"/>
    <property type="gene ID" value="ONIVA01G15910"/>
</dbReference>
<keyword evidence="2" id="KW-1185">Reference proteome</keyword>
<dbReference type="EnsemblPlants" id="ONIVA01G15910.1">
    <property type="protein sequence ID" value="ONIVA01G15910.1"/>
    <property type="gene ID" value="ONIVA01G15910"/>
</dbReference>
<dbReference type="Proteomes" id="UP000006591">
    <property type="component" value="Chromosome 1"/>
</dbReference>
<organism evidence="1">
    <name type="scientific">Oryza nivara</name>
    <name type="common">Indian wild rice</name>
    <name type="synonym">Oryza sativa f. spontanea</name>
    <dbReference type="NCBI Taxonomy" id="4536"/>
    <lineage>
        <taxon>Eukaryota</taxon>
        <taxon>Viridiplantae</taxon>
        <taxon>Streptophyta</taxon>
        <taxon>Embryophyta</taxon>
        <taxon>Tracheophyta</taxon>
        <taxon>Spermatophyta</taxon>
        <taxon>Magnoliopsida</taxon>
        <taxon>Liliopsida</taxon>
        <taxon>Poales</taxon>
        <taxon>Poaceae</taxon>
        <taxon>BOP clade</taxon>
        <taxon>Oryzoideae</taxon>
        <taxon>Oryzeae</taxon>
        <taxon>Oryzinae</taxon>
        <taxon>Oryza</taxon>
    </lineage>
</organism>
<dbReference type="HOGENOM" id="CLU_3434287_0_0_1"/>
<sequence length="15" mass="1651">MCASPLTAVVRPHRL</sequence>
<evidence type="ECO:0000313" key="2">
    <source>
        <dbReference type="Proteomes" id="UP000006591"/>
    </source>
</evidence>
<reference evidence="1" key="1">
    <citation type="submission" date="2015-04" db="UniProtKB">
        <authorList>
            <consortium name="EnsemblPlants"/>
        </authorList>
    </citation>
    <scope>IDENTIFICATION</scope>
    <source>
        <strain evidence="1">SL10</strain>
    </source>
</reference>
<proteinExistence type="predicted"/>
<reference evidence="1" key="2">
    <citation type="submission" date="2018-04" db="EMBL/GenBank/DDBJ databases">
        <title>OnivRS2 (Oryza nivara Reference Sequence Version 2).</title>
        <authorList>
            <person name="Zhang J."/>
            <person name="Kudrna D."/>
            <person name="Lee S."/>
            <person name="Talag J."/>
            <person name="Rajasekar S."/>
            <person name="Welchert J."/>
            <person name="Hsing Y.-I."/>
            <person name="Wing R.A."/>
        </authorList>
    </citation>
    <scope>NUCLEOTIDE SEQUENCE [LARGE SCALE GENOMIC DNA]</scope>
</reference>
<protein>
    <submittedName>
        <fullName evidence="1">Uncharacterized protein</fullName>
    </submittedName>
</protein>